<proteinExistence type="predicted"/>
<dbReference type="OrthoDB" id="9807196at2"/>
<protein>
    <submittedName>
        <fullName evidence="4">Succinyl-CoA synthetase, alpha subunit</fullName>
    </submittedName>
</protein>
<dbReference type="PATRIC" id="fig|1173020.3.peg.4221"/>
<dbReference type="InterPro" id="IPR003781">
    <property type="entry name" value="CoA-bd"/>
</dbReference>
<dbReference type="InterPro" id="IPR036291">
    <property type="entry name" value="NAD(P)-bd_dom_sf"/>
</dbReference>
<dbReference type="SMART" id="SM00881">
    <property type="entry name" value="CoA_binding"/>
    <property type="match status" value="1"/>
</dbReference>
<dbReference type="EMBL" id="CP003600">
    <property type="protein sequence ID" value="AFY94657.1"/>
    <property type="molecule type" value="Genomic_DNA"/>
</dbReference>
<dbReference type="Gene3D" id="3.40.50.720">
    <property type="entry name" value="NAD(P)-binding Rossmann-like Domain"/>
    <property type="match status" value="1"/>
</dbReference>
<feature type="domain" description="CoA-binding" evidence="3">
    <location>
        <begin position="4"/>
        <end position="101"/>
    </location>
</feature>
<dbReference type="InterPro" id="IPR005810">
    <property type="entry name" value="CoA_lig_alpha"/>
</dbReference>
<dbReference type="InterPro" id="IPR016102">
    <property type="entry name" value="Succinyl-CoA_synth-like"/>
</dbReference>
<evidence type="ECO:0000259" key="3">
    <source>
        <dbReference type="SMART" id="SM00881"/>
    </source>
</evidence>
<dbReference type="GO" id="GO:0000166">
    <property type="term" value="F:nucleotide binding"/>
    <property type="evidence" value="ECO:0007669"/>
    <property type="project" value="UniProtKB-KW"/>
</dbReference>
<dbReference type="GO" id="GO:0006099">
    <property type="term" value="P:tricarboxylic acid cycle"/>
    <property type="evidence" value="ECO:0007669"/>
    <property type="project" value="TreeGrafter"/>
</dbReference>
<dbReference type="PIRSF" id="PIRSF001553">
    <property type="entry name" value="SucCS_alpha"/>
    <property type="match status" value="1"/>
</dbReference>
<dbReference type="GO" id="GO:0009361">
    <property type="term" value="C:succinate-CoA ligase complex (ADP-forming)"/>
    <property type="evidence" value="ECO:0007669"/>
    <property type="project" value="TreeGrafter"/>
</dbReference>
<evidence type="ECO:0000313" key="5">
    <source>
        <dbReference type="Proteomes" id="UP000010366"/>
    </source>
</evidence>
<dbReference type="PANTHER" id="PTHR11117:SF2">
    <property type="entry name" value="SUCCINATE--COA LIGASE [ADP_GDP-FORMING] SUBUNIT ALPHA, MITOCHONDRIAL"/>
    <property type="match status" value="1"/>
</dbReference>
<evidence type="ECO:0000256" key="1">
    <source>
        <dbReference type="ARBA" id="ARBA00022598"/>
    </source>
</evidence>
<keyword evidence="5" id="KW-1185">Reference proteome</keyword>
<accession>K9UHS0</accession>
<dbReference type="GO" id="GO:0004775">
    <property type="term" value="F:succinate-CoA ligase (ADP-forming) activity"/>
    <property type="evidence" value="ECO:0007669"/>
    <property type="project" value="TreeGrafter"/>
</dbReference>
<dbReference type="HOGENOM" id="CLU_052104_0_0_3"/>
<dbReference type="Pfam" id="PF13607">
    <property type="entry name" value="Succ_CoA_lig"/>
    <property type="match status" value="1"/>
</dbReference>
<dbReference type="Proteomes" id="UP000010366">
    <property type="component" value="Chromosome"/>
</dbReference>
<gene>
    <name evidence="4" type="ORF">Cha6605_3678</name>
</gene>
<dbReference type="AlphaFoldDB" id="K9UHS0"/>
<dbReference type="KEGG" id="cmp:Cha6605_3678"/>
<evidence type="ECO:0000256" key="2">
    <source>
        <dbReference type="ARBA" id="ARBA00022741"/>
    </source>
</evidence>
<name>K9UHS0_CHAP6</name>
<keyword evidence="2" id="KW-0547">Nucleotide-binding</keyword>
<dbReference type="RefSeq" id="WP_015160779.1">
    <property type="nucleotide sequence ID" value="NC_019697.1"/>
</dbReference>
<dbReference type="InterPro" id="IPR032875">
    <property type="entry name" value="Succ_CoA_lig_flav_dom"/>
</dbReference>
<dbReference type="Pfam" id="PF02629">
    <property type="entry name" value="CoA_binding"/>
    <property type="match status" value="1"/>
</dbReference>
<reference evidence="4 5" key="1">
    <citation type="submission" date="2012-05" db="EMBL/GenBank/DDBJ databases">
        <title>Finished chromosome of genome of Chamaesiphon sp. PCC 6605.</title>
        <authorList>
            <consortium name="US DOE Joint Genome Institute"/>
            <person name="Gugger M."/>
            <person name="Coursin T."/>
            <person name="Rippka R."/>
            <person name="Tandeau De Marsac N."/>
            <person name="Huntemann M."/>
            <person name="Wei C.-L."/>
            <person name="Han J."/>
            <person name="Detter J.C."/>
            <person name="Han C."/>
            <person name="Tapia R."/>
            <person name="Chen A."/>
            <person name="Kyrpides N."/>
            <person name="Mavromatis K."/>
            <person name="Markowitz V."/>
            <person name="Szeto E."/>
            <person name="Ivanova N."/>
            <person name="Pagani I."/>
            <person name="Pati A."/>
            <person name="Goodwin L."/>
            <person name="Nordberg H.P."/>
            <person name="Cantor M.N."/>
            <person name="Hua S.X."/>
            <person name="Woyke T."/>
            <person name="Kerfeld C.A."/>
        </authorList>
    </citation>
    <scope>NUCLEOTIDE SEQUENCE [LARGE SCALE GENOMIC DNA]</scope>
    <source>
        <strain evidence="5">ATCC 27169 / PCC 6605</strain>
    </source>
</reference>
<dbReference type="PANTHER" id="PTHR11117">
    <property type="entry name" value="SUCCINYL-COA LIGASE SUBUNIT ALPHA"/>
    <property type="match status" value="1"/>
</dbReference>
<dbReference type="SUPFAM" id="SSF52210">
    <property type="entry name" value="Succinyl-CoA synthetase domains"/>
    <property type="match status" value="1"/>
</dbReference>
<evidence type="ECO:0000313" key="4">
    <source>
        <dbReference type="EMBL" id="AFY94657.1"/>
    </source>
</evidence>
<organism evidence="4 5">
    <name type="scientific">Chamaesiphon minutus (strain ATCC 27169 / PCC 6605)</name>
    <dbReference type="NCBI Taxonomy" id="1173020"/>
    <lineage>
        <taxon>Bacteria</taxon>
        <taxon>Bacillati</taxon>
        <taxon>Cyanobacteriota</taxon>
        <taxon>Cyanophyceae</taxon>
        <taxon>Gomontiellales</taxon>
        <taxon>Chamaesiphonaceae</taxon>
        <taxon>Chamaesiphon</taxon>
    </lineage>
</organism>
<dbReference type="Gene3D" id="3.40.50.261">
    <property type="entry name" value="Succinyl-CoA synthetase domains"/>
    <property type="match status" value="1"/>
</dbReference>
<dbReference type="eggNOG" id="COG0074">
    <property type="taxonomic scope" value="Bacteria"/>
</dbReference>
<keyword evidence="1" id="KW-0436">Ligase</keyword>
<dbReference type="SUPFAM" id="SSF51735">
    <property type="entry name" value="NAD(P)-binding Rossmann-fold domains"/>
    <property type="match status" value="1"/>
</dbReference>
<dbReference type="STRING" id="1173020.Cha6605_3678"/>
<dbReference type="GO" id="GO:0004776">
    <property type="term" value="F:succinate-CoA ligase (GDP-forming) activity"/>
    <property type="evidence" value="ECO:0007669"/>
    <property type="project" value="TreeGrafter"/>
</dbReference>
<sequence>MTIDLQLDSRVLIQGVDNPLALAAIGRMQTYGTKIVGVVSAGKGGQQLGDLPVFDLVAQAQSVLGPIETSLIFVPAYQVLDAALEAIAAGIPQSIVIARGVPPLDMIRLLRQARITNTLILGSGSAGIIIPDRLLLGIYQPQLFSPGRVAIISRNQSLTAEIASELNQANLGQSIVIHIGSDPLVGSSCRLWLEWLQSDPLTESIVLVGDICWDSEAATAAYLLSQQGKPVVAYLAGIHASTPHPLTDAAIVLSHTLSKPIYHSDTIQQRLETYKRAKIPVAKKIGQIPHLIKKLVGRV</sequence>